<dbReference type="InParanoid" id="K3WWM5"/>
<protein>
    <submittedName>
        <fullName evidence="1">Uncharacterized protein</fullName>
    </submittedName>
</protein>
<reference evidence="2" key="1">
    <citation type="journal article" date="2010" name="Genome Biol.">
        <title>Genome sequence of the necrotrophic plant pathogen Pythium ultimum reveals original pathogenicity mechanisms and effector repertoire.</title>
        <authorList>
            <person name="Levesque C.A."/>
            <person name="Brouwer H."/>
            <person name="Cano L."/>
            <person name="Hamilton J.P."/>
            <person name="Holt C."/>
            <person name="Huitema E."/>
            <person name="Raffaele S."/>
            <person name="Robideau G.P."/>
            <person name="Thines M."/>
            <person name="Win J."/>
            <person name="Zerillo M.M."/>
            <person name="Beakes G.W."/>
            <person name="Boore J.L."/>
            <person name="Busam D."/>
            <person name="Dumas B."/>
            <person name="Ferriera S."/>
            <person name="Fuerstenberg S.I."/>
            <person name="Gachon C.M."/>
            <person name="Gaulin E."/>
            <person name="Govers F."/>
            <person name="Grenville-Briggs L."/>
            <person name="Horner N."/>
            <person name="Hostetler J."/>
            <person name="Jiang R.H."/>
            <person name="Johnson J."/>
            <person name="Krajaejun T."/>
            <person name="Lin H."/>
            <person name="Meijer H.J."/>
            <person name="Moore B."/>
            <person name="Morris P."/>
            <person name="Phuntmart V."/>
            <person name="Puiu D."/>
            <person name="Shetty J."/>
            <person name="Stajich J.E."/>
            <person name="Tripathy S."/>
            <person name="Wawra S."/>
            <person name="van West P."/>
            <person name="Whitty B.R."/>
            <person name="Coutinho P.M."/>
            <person name="Henrissat B."/>
            <person name="Martin F."/>
            <person name="Thomas P.D."/>
            <person name="Tyler B.M."/>
            <person name="De Vries R.P."/>
            <person name="Kamoun S."/>
            <person name="Yandell M."/>
            <person name="Tisserat N."/>
            <person name="Buell C.R."/>
        </authorList>
    </citation>
    <scope>NUCLEOTIDE SEQUENCE</scope>
    <source>
        <strain evidence="2">DAOM:BR144</strain>
    </source>
</reference>
<proteinExistence type="predicted"/>
<dbReference type="Proteomes" id="UP000019132">
    <property type="component" value="Unassembled WGS sequence"/>
</dbReference>
<dbReference type="VEuPathDB" id="FungiDB:PYU1_G009355"/>
<name>K3WWM5_GLOUD</name>
<evidence type="ECO:0000313" key="1">
    <source>
        <dbReference type="EnsemblProtists" id="PYU1_T009373"/>
    </source>
</evidence>
<dbReference type="AlphaFoldDB" id="K3WWM5"/>
<sequence>MGVENSRIVAGTPLSWQTVQYGIHYASTDVAVWPQLVPLTQWFTTQDALALKASLNQRTTSSMLTYQEFVAWLQNGRQPVALHQPSRPTRLDIMTPPPLPQHQFNPANPAKSEQGGTATAMLEMYLGARVPHI</sequence>
<accession>K3WWM5</accession>
<dbReference type="HOGENOM" id="CLU_1910854_0_0_1"/>
<dbReference type="EMBL" id="GL376622">
    <property type="status" value="NOT_ANNOTATED_CDS"/>
    <property type="molecule type" value="Genomic_DNA"/>
</dbReference>
<dbReference type="eggNOG" id="KOG0941">
    <property type="taxonomic scope" value="Eukaryota"/>
</dbReference>
<reference evidence="1" key="3">
    <citation type="submission" date="2015-02" db="UniProtKB">
        <authorList>
            <consortium name="EnsemblProtists"/>
        </authorList>
    </citation>
    <scope>IDENTIFICATION</scope>
    <source>
        <strain evidence="1">DAOM BR144</strain>
    </source>
</reference>
<evidence type="ECO:0000313" key="2">
    <source>
        <dbReference type="Proteomes" id="UP000019132"/>
    </source>
</evidence>
<dbReference type="EnsemblProtists" id="PYU1_T009373">
    <property type="protein sequence ID" value="PYU1_T009373"/>
    <property type="gene ID" value="PYU1_G009355"/>
</dbReference>
<organism evidence="1 2">
    <name type="scientific">Globisporangium ultimum (strain ATCC 200006 / CBS 805.95 / DAOM BR144)</name>
    <name type="common">Pythium ultimum</name>
    <dbReference type="NCBI Taxonomy" id="431595"/>
    <lineage>
        <taxon>Eukaryota</taxon>
        <taxon>Sar</taxon>
        <taxon>Stramenopiles</taxon>
        <taxon>Oomycota</taxon>
        <taxon>Peronosporomycetes</taxon>
        <taxon>Pythiales</taxon>
        <taxon>Pythiaceae</taxon>
        <taxon>Globisporangium</taxon>
    </lineage>
</organism>
<reference evidence="2" key="2">
    <citation type="submission" date="2010-04" db="EMBL/GenBank/DDBJ databases">
        <authorList>
            <person name="Buell R."/>
            <person name="Hamilton J."/>
            <person name="Hostetler J."/>
        </authorList>
    </citation>
    <scope>NUCLEOTIDE SEQUENCE [LARGE SCALE GENOMIC DNA]</scope>
    <source>
        <strain evidence="2">DAOM:BR144</strain>
    </source>
</reference>
<keyword evidence="2" id="KW-1185">Reference proteome</keyword>